<feature type="transmembrane region" description="Helical" evidence="5">
    <location>
        <begin position="392"/>
        <end position="411"/>
    </location>
</feature>
<reference evidence="7 8" key="1">
    <citation type="journal article" date="2018" name="J. Microbiol.">
        <title>Baekduia soli gen. nov., sp. nov., a novel bacterium isolated from the soil of Baekdu Mountain and proposal of a novel family name, Baekduiaceae fam. nov.</title>
        <authorList>
            <person name="An D.S."/>
            <person name="Siddiqi M.Z."/>
            <person name="Kim K.H."/>
            <person name="Yu H.S."/>
            <person name="Im W.T."/>
        </authorList>
    </citation>
    <scope>NUCLEOTIDE SEQUENCE [LARGE SCALE GENOMIC DNA]</scope>
    <source>
        <strain evidence="7 8">BR7-21</strain>
    </source>
</reference>
<dbReference type="GO" id="GO:0016874">
    <property type="term" value="F:ligase activity"/>
    <property type="evidence" value="ECO:0007669"/>
    <property type="project" value="UniProtKB-KW"/>
</dbReference>
<feature type="transmembrane region" description="Helical" evidence="5">
    <location>
        <begin position="180"/>
        <end position="203"/>
    </location>
</feature>
<gene>
    <name evidence="7" type="ORF">FSW04_06835</name>
</gene>
<keyword evidence="7" id="KW-0436">Ligase</keyword>
<proteinExistence type="predicted"/>
<feature type="transmembrane region" description="Helical" evidence="5">
    <location>
        <begin position="51"/>
        <end position="69"/>
    </location>
</feature>
<feature type="domain" description="O-antigen ligase-related" evidence="6">
    <location>
        <begin position="249"/>
        <end position="401"/>
    </location>
</feature>
<protein>
    <submittedName>
        <fullName evidence="7">O-antigen ligase family protein</fullName>
    </submittedName>
</protein>
<feature type="transmembrane region" description="Helical" evidence="5">
    <location>
        <begin position="432"/>
        <end position="449"/>
    </location>
</feature>
<keyword evidence="3 5" id="KW-1133">Transmembrane helix</keyword>
<evidence type="ECO:0000256" key="4">
    <source>
        <dbReference type="ARBA" id="ARBA00023136"/>
    </source>
</evidence>
<accession>A0A5B8U2P6</accession>
<comment type="subcellular location">
    <subcellularLocation>
        <location evidence="1">Membrane</location>
        <topology evidence="1">Multi-pass membrane protein</topology>
    </subcellularLocation>
</comment>
<keyword evidence="8" id="KW-1185">Reference proteome</keyword>
<dbReference type="KEGG" id="bsol:FSW04_06835"/>
<evidence type="ECO:0000256" key="5">
    <source>
        <dbReference type="SAM" id="Phobius"/>
    </source>
</evidence>
<dbReference type="EMBL" id="CP042430">
    <property type="protein sequence ID" value="QEC47329.1"/>
    <property type="molecule type" value="Genomic_DNA"/>
</dbReference>
<dbReference type="PANTHER" id="PTHR37422">
    <property type="entry name" value="TEICHURONIC ACID BIOSYNTHESIS PROTEIN TUAE"/>
    <property type="match status" value="1"/>
</dbReference>
<feature type="transmembrane region" description="Helical" evidence="5">
    <location>
        <begin position="153"/>
        <end position="173"/>
    </location>
</feature>
<feature type="transmembrane region" description="Helical" evidence="5">
    <location>
        <begin position="115"/>
        <end position="133"/>
    </location>
</feature>
<feature type="transmembrane region" description="Helical" evidence="5">
    <location>
        <begin position="455"/>
        <end position="474"/>
    </location>
</feature>
<feature type="transmembrane region" description="Helical" evidence="5">
    <location>
        <begin position="215"/>
        <end position="233"/>
    </location>
</feature>
<dbReference type="RefSeq" id="WP_146917659.1">
    <property type="nucleotide sequence ID" value="NZ_CP042430.1"/>
</dbReference>
<feature type="transmembrane region" description="Helical" evidence="5">
    <location>
        <begin position="263"/>
        <end position="280"/>
    </location>
</feature>
<evidence type="ECO:0000313" key="7">
    <source>
        <dbReference type="EMBL" id="QEC47329.1"/>
    </source>
</evidence>
<sequence length="481" mass="49712">MGVSGLGHTAFLPLRRRPLVLGSAWLWAAIAVALGAIMGVAIGLGGAQAGILVALLPIGVALLARPDWLPVALVVTVFAEAYSIGGVSISRVAGPLALALLLLQVRHDSPARLAGLNRPLIAAVVGYALWAFASTLWSVDVTMEGFSNGTGTPYALLSLSLSAIYLMAIAALVRTERHVLAVVVVVWLMSSVMGLVAIGEFLTGTARAVGVSGDANFFASLQIVAIPLGAVLAGHVRSGLQRAVVLAGVGIAVGSVFTSLSRGGILALCGLTLLLAFQPARAFFRTRARKRLFLAALAVGAGVLLTLSFSALSARTSSLFTTADGGSGRANLWLAAGTGIGQHPLTGLGFGAFPSRANDLMRMTPGVDFSAYALRPGGQPVHNAYLESLVELGPLGLVLFLLVLGLTLRSFRRSAKLADERGSPLLTGVARALQLSLIGFALTSILLSTETDRTLWVLMGLALTLPRIVAATPAPRRRTAS</sequence>
<dbReference type="PANTHER" id="PTHR37422:SF13">
    <property type="entry name" value="LIPOPOLYSACCHARIDE BIOSYNTHESIS PROTEIN PA4999-RELATED"/>
    <property type="match status" value="1"/>
</dbReference>
<evidence type="ECO:0000259" key="6">
    <source>
        <dbReference type="Pfam" id="PF04932"/>
    </source>
</evidence>
<evidence type="ECO:0000256" key="3">
    <source>
        <dbReference type="ARBA" id="ARBA00022989"/>
    </source>
</evidence>
<feature type="transmembrane region" description="Helical" evidence="5">
    <location>
        <begin position="292"/>
        <end position="312"/>
    </location>
</feature>
<dbReference type="InterPro" id="IPR051533">
    <property type="entry name" value="WaaL-like"/>
</dbReference>
<dbReference type="Proteomes" id="UP000321805">
    <property type="component" value="Chromosome"/>
</dbReference>
<feature type="transmembrane region" description="Helical" evidence="5">
    <location>
        <begin position="24"/>
        <end position="44"/>
    </location>
</feature>
<evidence type="ECO:0000313" key="8">
    <source>
        <dbReference type="Proteomes" id="UP000321805"/>
    </source>
</evidence>
<evidence type="ECO:0000256" key="1">
    <source>
        <dbReference type="ARBA" id="ARBA00004141"/>
    </source>
</evidence>
<feature type="transmembrane region" description="Helical" evidence="5">
    <location>
        <begin position="240"/>
        <end position="257"/>
    </location>
</feature>
<dbReference type="Pfam" id="PF04932">
    <property type="entry name" value="Wzy_C"/>
    <property type="match status" value="1"/>
</dbReference>
<dbReference type="InterPro" id="IPR007016">
    <property type="entry name" value="O-antigen_ligase-rel_domated"/>
</dbReference>
<name>A0A5B8U2P6_9ACTN</name>
<feature type="transmembrane region" description="Helical" evidence="5">
    <location>
        <begin position="81"/>
        <end position="103"/>
    </location>
</feature>
<dbReference type="OrthoDB" id="3280688at2"/>
<keyword evidence="2 5" id="KW-0812">Transmembrane</keyword>
<organism evidence="7 8">
    <name type="scientific">Baekduia soli</name>
    <dbReference type="NCBI Taxonomy" id="496014"/>
    <lineage>
        <taxon>Bacteria</taxon>
        <taxon>Bacillati</taxon>
        <taxon>Actinomycetota</taxon>
        <taxon>Thermoleophilia</taxon>
        <taxon>Solirubrobacterales</taxon>
        <taxon>Baekduiaceae</taxon>
        <taxon>Baekduia</taxon>
    </lineage>
</organism>
<evidence type="ECO:0000256" key="2">
    <source>
        <dbReference type="ARBA" id="ARBA00022692"/>
    </source>
</evidence>
<dbReference type="GO" id="GO:0016020">
    <property type="term" value="C:membrane"/>
    <property type="evidence" value="ECO:0007669"/>
    <property type="project" value="UniProtKB-SubCell"/>
</dbReference>
<keyword evidence="4 5" id="KW-0472">Membrane</keyword>
<dbReference type="AlphaFoldDB" id="A0A5B8U2P6"/>